<name>A0ABR7I7C8_9FIRM</name>
<dbReference type="Proteomes" id="UP000621540">
    <property type="component" value="Unassembled WGS sequence"/>
</dbReference>
<accession>A0ABR7I7C8</accession>
<evidence type="ECO:0000259" key="1">
    <source>
        <dbReference type="Pfam" id="PF04280"/>
    </source>
</evidence>
<evidence type="ECO:0000313" key="3">
    <source>
        <dbReference type="Proteomes" id="UP000621540"/>
    </source>
</evidence>
<dbReference type="Pfam" id="PF04280">
    <property type="entry name" value="Tim44"/>
    <property type="match status" value="1"/>
</dbReference>
<evidence type="ECO:0000313" key="2">
    <source>
        <dbReference type="EMBL" id="MBC5752846.1"/>
    </source>
</evidence>
<dbReference type="InterPro" id="IPR007379">
    <property type="entry name" value="Tim44-like_dom"/>
</dbReference>
<reference evidence="2 3" key="1">
    <citation type="submission" date="2020-08" db="EMBL/GenBank/DDBJ databases">
        <title>Genome public.</title>
        <authorList>
            <person name="Liu C."/>
            <person name="Sun Q."/>
        </authorList>
    </citation>
    <scope>NUCLEOTIDE SEQUENCE [LARGE SCALE GENOMIC DNA]</scope>
    <source>
        <strain evidence="2 3">BX0805</strain>
    </source>
</reference>
<dbReference type="RefSeq" id="WP_022514748.1">
    <property type="nucleotide sequence ID" value="NZ_JACOQH010000001.1"/>
</dbReference>
<protein>
    <submittedName>
        <fullName evidence="2">Zinc ribbon domain-containing protein</fullName>
    </submittedName>
</protein>
<dbReference type="InterPro" id="IPR032710">
    <property type="entry name" value="NTF2-like_dom_sf"/>
</dbReference>
<comment type="caution">
    <text evidence="2">The sequence shown here is derived from an EMBL/GenBank/DDBJ whole genome shotgun (WGS) entry which is preliminary data.</text>
</comment>
<dbReference type="Gene3D" id="3.10.450.240">
    <property type="match status" value="1"/>
</dbReference>
<keyword evidence="3" id="KW-1185">Reference proteome</keyword>
<dbReference type="EMBL" id="JACOQH010000001">
    <property type="protein sequence ID" value="MBC5752846.1"/>
    <property type="molecule type" value="Genomic_DNA"/>
</dbReference>
<organism evidence="2 3">
    <name type="scientific">Roseburia yibonii</name>
    <dbReference type="NCBI Taxonomy" id="2763063"/>
    <lineage>
        <taxon>Bacteria</taxon>
        <taxon>Bacillati</taxon>
        <taxon>Bacillota</taxon>
        <taxon>Clostridia</taxon>
        <taxon>Lachnospirales</taxon>
        <taxon>Lachnospiraceae</taxon>
        <taxon>Roseburia</taxon>
    </lineage>
</organism>
<proteinExistence type="predicted"/>
<sequence length="242" mass="27164">MKLIIALIILIVLIGALCYAKKKLKELSLQLFGTESIQEGLEKQADEQALTPKSVCGMTRILEPQIEKDFPEFNWREFCARAENMLLSAFAAIQNQNAGLLREASGTVREQVENKIQSDRENGITEIYERARIHRTEIARYEKKNGTCMITLQSAVEYLHYSNKGGKVIKGDEKRLTQTRYNTELMYIQDAGKFGEADACGVNCPNCGAPVTSLGAKHCEYCGAALTPVNVNVWSLERFYEV</sequence>
<feature type="domain" description="Tim44-like" evidence="1">
    <location>
        <begin position="66"/>
        <end position="181"/>
    </location>
</feature>
<gene>
    <name evidence="2" type="ORF">H8Z76_02200</name>
</gene>
<dbReference type="SUPFAM" id="SSF54427">
    <property type="entry name" value="NTF2-like"/>
    <property type="match status" value="1"/>
</dbReference>